<dbReference type="STRING" id="1121869.SAMN03084138_00564"/>
<reference evidence="3 4" key="1">
    <citation type="submission" date="2016-10" db="EMBL/GenBank/DDBJ databases">
        <authorList>
            <person name="de Groot N.N."/>
        </authorList>
    </citation>
    <scope>NUCLEOTIDE SEQUENCE [LARGE SCALE GENOMIC DNA]</scope>
    <source>
        <strain evidence="3 4">DSM 15893</strain>
    </source>
</reference>
<dbReference type="AlphaFoldDB" id="A0A1I5KBL4"/>
<protein>
    <recommendedName>
        <fullName evidence="2">DUF4136 domain-containing protein</fullName>
    </recommendedName>
</protein>
<accession>A0A1I5KBL4</accession>
<dbReference type="Proteomes" id="UP000182692">
    <property type="component" value="Unassembled WGS sequence"/>
</dbReference>
<dbReference type="InterPro" id="IPR025411">
    <property type="entry name" value="DUF4136"/>
</dbReference>
<evidence type="ECO:0000313" key="4">
    <source>
        <dbReference type="Proteomes" id="UP000182692"/>
    </source>
</evidence>
<dbReference type="Pfam" id="PF13590">
    <property type="entry name" value="DUF4136"/>
    <property type="match status" value="1"/>
</dbReference>
<evidence type="ECO:0000313" key="3">
    <source>
        <dbReference type="EMBL" id="SFO82415.1"/>
    </source>
</evidence>
<feature type="domain" description="DUF4136" evidence="2">
    <location>
        <begin position="21"/>
        <end position="173"/>
    </location>
</feature>
<feature type="chain" id="PRO_5010384870" description="DUF4136 domain-containing protein" evidence="1">
    <location>
        <begin position="24"/>
        <end position="177"/>
    </location>
</feature>
<proteinExistence type="predicted"/>
<dbReference type="GeneID" id="35872888"/>
<sequence length="177" mass="19643">MLSKLTLLLFSVALTGCASSVYTDYSSQFNFDAISSFDIIRQSSTSTISLDDNRIQKALSTELVAKGLTPSTDPENADVTVQYAIVPKTENVAYGSSFSFGYGFRNVGVAASTPVRFEERSYGQLVVEMINTKTDEVVWKASSKRKLTESMTPESRRTFIQEQIVDMFEQYPPKPDA</sequence>
<organism evidence="3 4">
    <name type="scientific">Enterovibrio norvegicus DSM 15893</name>
    <dbReference type="NCBI Taxonomy" id="1121869"/>
    <lineage>
        <taxon>Bacteria</taxon>
        <taxon>Pseudomonadati</taxon>
        <taxon>Pseudomonadota</taxon>
        <taxon>Gammaproteobacteria</taxon>
        <taxon>Vibrionales</taxon>
        <taxon>Vibrionaceae</taxon>
        <taxon>Enterovibrio</taxon>
    </lineage>
</organism>
<dbReference type="OrthoDB" id="329837at2"/>
<evidence type="ECO:0000259" key="2">
    <source>
        <dbReference type="Pfam" id="PF13590"/>
    </source>
</evidence>
<dbReference type="RefSeq" id="WP_074925200.1">
    <property type="nucleotide sequence ID" value="NZ_FOWR01000003.1"/>
</dbReference>
<dbReference type="PROSITE" id="PS51257">
    <property type="entry name" value="PROKAR_LIPOPROTEIN"/>
    <property type="match status" value="1"/>
</dbReference>
<name>A0A1I5KBL4_9GAMM</name>
<dbReference type="EMBL" id="FOWR01000003">
    <property type="protein sequence ID" value="SFO82415.1"/>
    <property type="molecule type" value="Genomic_DNA"/>
</dbReference>
<dbReference type="Gene3D" id="3.30.160.670">
    <property type="match status" value="1"/>
</dbReference>
<keyword evidence="1" id="KW-0732">Signal</keyword>
<feature type="signal peptide" evidence="1">
    <location>
        <begin position="1"/>
        <end position="23"/>
    </location>
</feature>
<gene>
    <name evidence="3" type="ORF">SAMN03084138_00564</name>
</gene>
<evidence type="ECO:0000256" key="1">
    <source>
        <dbReference type="SAM" id="SignalP"/>
    </source>
</evidence>